<dbReference type="PANTHER" id="PTHR23420">
    <property type="entry name" value="ADENOSYLHOMOCYSTEINASE"/>
    <property type="match status" value="1"/>
</dbReference>
<feature type="binding site" evidence="5 6">
    <location>
        <position position="58"/>
    </location>
    <ligand>
        <name>substrate</name>
    </ligand>
</feature>
<name>A0A259TV13_9BACT</name>
<comment type="function">
    <text evidence="5">May play a key role in the regulation of the intracellular concentration of adenosylhomocysteine.</text>
</comment>
<comment type="similarity">
    <text evidence="1 5 9">Belongs to the adenosylhomocysteinase family.</text>
</comment>
<comment type="subcellular location">
    <subcellularLocation>
        <location evidence="5">Cytoplasm</location>
    </subcellularLocation>
</comment>
<feature type="binding site" evidence="5 6">
    <location>
        <position position="160"/>
    </location>
    <ligand>
        <name>substrate</name>
    </ligand>
</feature>
<evidence type="ECO:0000256" key="1">
    <source>
        <dbReference type="ARBA" id="ARBA00007122"/>
    </source>
</evidence>
<dbReference type="OrthoDB" id="9802717at2"/>
<feature type="binding site" evidence="5 7">
    <location>
        <position position="350"/>
    </location>
    <ligand>
        <name>NAD(+)</name>
        <dbReference type="ChEBI" id="CHEBI:57540"/>
    </ligand>
</feature>
<dbReference type="InParanoid" id="A0A259TV13"/>
<proteinExistence type="inferred from homology"/>
<evidence type="ECO:0000256" key="8">
    <source>
        <dbReference type="RuleBase" id="RU000548"/>
    </source>
</evidence>
<comment type="catalytic activity">
    <reaction evidence="5 8">
        <text>S-adenosyl-L-homocysteine + H2O = L-homocysteine + adenosine</text>
        <dbReference type="Rhea" id="RHEA:21708"/>
        <dbReference type="ChEBI" id="CHEBI:15377"/>
        <dbReference type="ChEBI" id="CHEBI:16335"/>
        <dbReference type="ChEBI" id="CHEBI:57856"/>
        <dbReference type="ChEBI" id="CHEBI:58199"/>
        <dbReference type="EC" id="3.13.2.1"/>
    </reaction>
</comment>
<feature type="binding site" evidence="5">
    <location>
        <position position="195"/>
    </location>
    <ligand>
        <name>NAD(+)</name>
        <dbReference type="ChEBI" id="CHEBI:57540"/>
    </ligand>
</feature>
<organism evidence="11 12">
    <name type="scientific">Rubricoccus marinus</name>
    <dbReference type="NCBI Taxonomy" id="716817"/>
    <lineage>
        <taxon>Bacteria</taxon>
        <taxon>Pseudomonadati</taxon>
        <taxon>Rhodothermota</taxon>
        <taxon>Rhodothermia</taxon>
        <taxon>Rhodothermales</taxon>
        <taxon>Rubricoccaceae</taxon>
        <taxon>Rubricoccus</taxon>
    </lineage>
</organism>
<evidence type="ECO:0000313" key="11">
    <source>
        <dbReference type="EMBL" id="OZC01605.1"/>
    </source>
</evidence>
<comment type="caution">
    <text evidence="5">Lacks conserved residue(s) required for the propagation of feature annotation.</text>
</comment>
<evidence type="ECO:0000256" key="5">
    <source>
        <dbReference type="HAMAP-Rule" id="MF_00563"/>
    </source>
</evidence>
<feature type="binding site" evidence="7">
    <location>
        <position position="357"/>
    </location>
    <ligand>
        <name>NAD(+)</name>
        <dbReference type="ChEBI" id="CHEBI:57540"/>
    </ligand>
</feature>
<feature type="binding site" evidence="5 6">
    <location>
        <position position="194"/>
    </location>
    <ligand>
        <name>substrate</name>
    </ligand>
</feature>
<dbReference type="NCBIfam" id="NF004005">
    <property type="entry name" value="PRK05476.2-3"/>
    <property type="match status" value="1"/>
</dbReference>
<dbReference type="InterPro" id="IPR042172">
    <property type="entry name" value="Adenosylhomocyst_ase-like_sf"/>
</dbReference>
<dbReference type="InterPro" id="IPR020082">
    <property type="entry name" value="S-Ado-L-homoCys_hydrolase_CS"/>
</dbReference>
<evidence type="ECO:0000256" key="9">
    <source>
        <dbReference type="RuleBase" id="RU004166"/>
    </source>
</evidence>
<evidence type="ECO:0000256" key="6">
    <source>
        <dbReference type="PIRSR" id="PIRSR001109-1"/>
    </source>
</evidence>
<dbReference type="GO" id="GO:0071269">
    <property type="term" value="P:L-homocysteine biosynthetic process"/>
    <property type="evidence" value="ECO:0007669"/>
    <property type="project" value="UniProtKB-UniRule"/>
</dbReference>
<dbReference type="UniPathway" id="UPA00314">
    <property type="reaction ID" value="UER00076"/>
</dbReference>
<evidence type="ECO:0000313" key="12">
    <source>
        <dbReference type="Proteomes" id="UP000216446"/>
    </source>
</evidence>
<dbReference type="GO" id="GO:0006730">
    <property type="term" value="P:one-carbon metabolic process"/>
    <property type="evidence" value="ECO:0007669"/>
    <property type="project" value="UniProtKB-UniRule"/>
</dbReference>
<feature type="binding site" evidence="5">
    <location>
        <begin position="224"/>
        <end position="229"/>
    </location>
    <ligand>
        <name>NAD(+)</name>
        <dbReference type="ChEBI" id="CHEBI:57540"/>
    </ligand>
</feature>
<dbReference type="GO" id="GO:0005829">
    <property type="term" value="C:cytosol"/>
    <property type="evidence" value="ECO:0007669"/>
    <property type="project" value="TreeGrafter"/>
</dbReference>
<accession>A0A259TV13</accession>
<dbReference type="CDD" id="cd00401">
    <property type="entry name" value="SAHH"/>
    <property type="match status" value="1"/>
</dbReference>
<comment type="caution">
    <text evidence="11">The sequence shown here is derived from an EMBL/GenBank/DDBJ whole genome shotgun (WGS) entry which is preliminary data.</text>
</comment>
<dbReference type="Pfam" id="PF00670">
    <property type="entry name" value="AdoHcyase_NAD"/>
    <property type="match status" value="1"/>
</dbReference>
<dbReference type="InterPro" id="IPR015878">
    <property type="entry name" value="Ado_hCys_hydrolase_NAD-bd"/>
</dbReference>
<dbReference type="EMBL" id="MQWB01000001">
    <property type="protein sequence ID" value="OZC01605.1"/>
    <property type="molecule type" value="Genomic_DNA"/>
</dbReference>
<dbReference type="FunFam" id="3.40.50.720:FF:000004">
    <property type="entry name" value="Adenosylhomocysteinase"/>
    <property type="match status" value="1"/>
</dbReference>
<evidence type="ECO:0000256" key="4">
    <source>
        <dbReference type="ARBA" id="ARBA00023027"/>
    </source>
</evidence>
<dbReference type="SMART" id="SM00997">
    <property type="entry name" value="AdoHcyase_NAD"/>
    <property type="match status" value="1"/>
</dbReference>
<comment type="pathway">
    <text evidence="5 8">Amino-acid biosynthesis; L-homocysteine biosynthesis; L-homocysteine from S-adenosyl-L-homocysteine: step 1/1.</text>
</comment>
<evidence type="ECO:0000256" key="2">
    <source>
        <dbReference type="ARBA" id="ARBA00022563"/>
    </source>
</evidence>
<evidence type="ECO:0000256" key="3">
    <source>
        <dbReference type="ARBA" id="ARBA00022801"/>
    </source>
</evidence>
<dbReference type="InterPro" id="IPR000043">
    <property type="entry name" value="Adenosylhomocysteinase-like"/>
</dbReference>
<feature type="binding site" evidence="5 6">
    <location>
        <position position="135"/>
    </location>
    <ligand>
        <name>substrate</name>
    </ligand>
</feature>
<dbReference type="Proteomes" id="UP000216446">
    <property type="component" value="Unassembled WGS sequence"/>
</dbReference>
<dbReference type="AlphaFoldDB" id="A0A259TV13"/>
<dbReference type="SMART" id="SM00996">
    <property type="entry name" value="AdoHcyase"/>
    <property type="match status" value="1"/>
</dbReference>
<keyword evidence="12" id="KW-1185">Reference proteome</keyword>
<evidence type="ECO:0000256" key="7">
    <source>
        <dbReference type="PIRSR" id="PIRSR001109-2"/>
    </source>
</evidence>
<dbReference type="InterPro" id="IPR036291">
    <property type="entry name" value="NAD(P)-bd_dom_sf"/>
</dbReference>
<keyword evidence="5" id="KW-0963">Cytoplasm</keyword>
<sequence>MDHKEGQYKVADLSLADAGRMRIEWAESRMPVLMKLREEYSKTQPFKGYKITGCLHVTKETAVLIETLKACGAEVAWSGCNPLSTNDSVSAALALGPNGDGDGVEIYAWYGQDTEDFYWCIDRTIDKTPDTTLDDGADLIFRVHSAFPEKTKDIIGGSEETTTGVHRLRAMAEDGKLGYPVYAVNDAETKWDFDNVYGTGQSTIDGILRASSVLIAGKNFVVAGYGHCGRGVAMRAKGMGANVIVTEVKATAALKATLDGMRVMPMEEAAKVGDIFVTATGMKDIIRGEHFLSMKEGAIVCNTGHYDVELNLQELAEVSTDARMIRDDNREYTMENGKKVYVLADGRLVNLAAAEGHPSEVMDMSFANQLQAHLALIRSHEAGEEMENTVLDLPEELDQEIAEIKLETMGLSIDKLTDEQVVYATDYSAGT</sequence>
<dbReference type="PANTHER" id="PTHR23420:SF0">
    <property type="entry name" value="ADENOSYLHOMOCYSTEINASE"/>
    <property type="match status" value="1"/>
</dbReference>
<dbReference type="Gene3D" id="3.40.50.720">
    <property type="entry name" value="NAD(P)-binding Rossmann-like Domain"/>
    <property type="match status" value="1"/>
</dbReference>
<feature type="binding site" evidence="5 7">
    <location>
        <position position="247"/>
    </location>
    <ligand>
        <name>NAD(+)</name>
        <dbReference type="ChEBI" id="CHEBI:57540"/>
    </ligand>
</feature>
<dbReference type="SUPFAM" id="SSF52283">
    <property type="entry name" value="Formate/glycerate dehydrogenase catalytic domain-like"/>
    <property type="match status" value="1"/>
</dbReference>
<keyword evidence="3 5" id="KW-0378">Hydrolase</keyword>
<dbReference type="HAMAP" id="MF_00563">
    <property type="entry name" value="AdoHcyase"/>
    <property type="match status" value="1"/>
</dbReference>
<feature type="binding site" evidence="5 7">
    <location>
        <begin position="161"/>
        <end position="163"/>
    </location>
    <ligand>
        <name>NAD(+)</name>
        <dbReference type="ChEBI" id="CHEBI:57540"/>
    </ligand>
</feature>
<gene>
    <name evidence="5" type="primary">ahcY</name>
    <name evidence="11" type="ORF">BSZ36_00565</name>
</gene>
<dbReference type="RefSeq" id="WP_094545226.1">
    <property type="nucleotide sequence ID" value="NZ_MQWB01000001.1"/>
</dbReference>
<comment type="cofactor">
    <cofactor evidence="5 7 8">
        <name>NAD(+)</name>
        <dbReference type="ChEBI" id="CHEBI:57540"/>
    </cofactor>
    <text evidence="5 7 8">Binds 1 NAD(+) per subunit.</text>
</comment>
<dbReference type="SUPFAM" id="SSF51735">
    <property type="entry name" value="NAD(P)-binding Rossmann-fold domains"/>
    <property type="match status" value="1"/>
</dbReference>
<dbReference type="Pfam" id="PF05221">
    <property type="entry name" value="AdoHcyase"/>
    <property type="match status" value="1"/>
</dbReference>
<reference evidence="11 12" key="1">
    <citation type="submission" date="2016-11" db="EMBL/GenBank/DDBJ databases">
        <title>Study of marine rhodopsin-containing bacteria.</title>
        <authorList>
            <person name="Yoshizawa S."/>
            <person name="Kumagai Y."/>
            <person name="Kogure K."/>
        </authorList>
    </citation>
    <scope>NUCLEOTIDE SEQUENCE [LARGE SCALE GENOMIC DNA]</scope>
    <source>
        <strain evidence="11 12">SG-29</strain>
    </source>
</reference>
<feature type="binding site" evidence="5 6">
    <location>
        <position position="190"/>
    </location>
    <ligand>
        <name>substrate</name>
    </ligand>
</feature>
<dbReference type="PROSITE" id="PS00739">
    <property type="entry name" value="ADOHCYASE_2"/>
    <property type="match status" value="1"/>
</dbReference>
<dbReference type="NCBIfam" id="TIGR00936">
    <property type="entry name" value="ahcY"/>
    <property type="match status" value="1"/>
</dbReference>
<dbReference type="GO" id="GO:0004013">
    <property type="term" value="F:adenosylhomocysteinase activity"/>
    <property type="evidence" value="ECO:0007669"/>
    <property type="project" value="UniProtKB-UniRule"/>
</dbReference>
<evidence type="ECO:0000259" key="10">
    <source>
        <dbReference type="SMART" id="SM00997"/>
    </source>
</evidence>
<dbReference type="EC" id="3.13.2.1" evidence="5"/>
<dbReference type="GO" id="GO:0033353">
    <property type="term" value="P:S-adenosylmethionine cycle"/>
    <property type="evidence" value="ECO:0007669"/>
    <property type="project" value="TreeGrafter"/>
</dbReference>
<keyword evidence="2 5" id="KW-0554">One-carbon metabolism</keyword>
<feature type="binding site" evidence="7">
    <location>
        <begin position="226"/>
        <end position="231"/>
    </location>
    <ligand>
        <name>NAD(+)</name>
        <dbReference type="ChEBI" id="CHEBI:57540"/>
    </ligand>
</feature>
<feature type="domain" description="S-adenosyl-L-homocysteine hydrolase NAD binding" evidence="10">
    <location>
        <begin position="195"/>
        <end position="356"/>
    </location>
</feature>
<protein>
    <recommendedName>
        <fullName evidence="5">Adenosylhomocysteinase</fullName>
        <ecNumber evidence="5">3.13.2.1</ecNumber>
    </recommendedName>
    <alternativeName>
        <fullName evidence="5">S-adenosyl-L-homocysteine hydrolase</fullName>
        <shortName evidence="5">AdoHcyase</shortName>
    </alternativeName>
</protein>
<dbReference type="Gene3D" id="3.40.50.1480">
    <property type="entry name" value="Adenosylhomocysteinase-like"/>
    <property type="match status" value="1"/>
</dbReference>
<keyword evidence="4 5" id="KW-0520">NAD</keyword>
<dbReference type="PIRSF" id="PIRSF001109">
    <property type="entry name" value="Ad_hcy_hydrolase"/>
    <property type="match status" value="1"/>
</dbReference>